<dbReference type="AlphaFoldDB" id="A0AAV0QZD3"/>
<keyword evidence="2" id="KW-1185">Reference proteome</keyword>
<organism evidence="1 2">
    <name type="scientific">Linum tenue</name>
    <dbReference type="NCBI Taxonomy" id="586396"/>
    <lineage>
        <taxon>Eukaryota</taxon>
        <taxon>Viridiplantae</taxon>
        <taxon>Streptophyta</taxon>
        <taxon>Embryophyta</taxon>
        <taxon>Tracheophyta</taxon>
        <taxon>Spermatophyta</taxon>
        <taxon>Magnoliopsida</taxon>
        <taxon>eudicotyledons</taxon>
        <taxon>Gunneridae</taxon>
        <taxon>Pentapetalae</taxon>
        <taxon>rosids</taxon>
        <taxon>fabids</taxon>
        <taxon>Malpighiales</taxon>
        <taxon>Linaceae</taxon>
        <taxon>Linum</taxon>
    </lineage>
</organism>
<dbReference type="EMBL" id="CAMGYJ010000010">
    <property type="protein sequence ID" value="CAI0550840.1"/>
    <property type="molecule type" value="Genomic_DNA"/>
</dbReference>
<reference evidence="1" key="1">
    <citation type="submission" date="2022-08" db="EMBL/GenBank/DDBJ databases">
        <authorList>
            <person name="Gutierrez-Valencia J."/>
        </authorList>
    </citation>
    <scope>NUCLEOTIDE SEQUENCE</scope>
</reference>
<accession>A0AAV0QZD3</accession>
<gene>
    <name evidence="1" type="ORF">LITE_LOCUS45692</name>
</gene>
<name>A0AAV0QZD3_9ROSI</name>
<proteinExistence type="predicted"/>
<protein>
    <submittedName>
        <fullName evidence="1">Uncharacterized protein</fullName>
    </submittedName>
</protein>
<comment type="caution">
    <text evidence="1">The sequence shown here is derived from an EMBL/GenBank/DDBJ whole genome shotgun (WGS) entry which is preliminary data.</text>
</comment>
<evidence type="ECO:0000313" key="2">
    <source>
        <dbReference type="Proteomes" id="UP001154282"/>
    </source>
</evidence>
<dbReference type="Proteomes" id="UP001154282">
    <property type="component" value="Unassembled WGS sequence"/>
</dbReference>
<sequence length="38" mass="4187">MGKDYVTLSASMLVAYLLRRYDSISGDFTTITALDVAK</sequence>
<evidence type="ECO:0000313" key="1">
    <source>
        <dbReference type="EMBL" id="CAI0550840.1"/>
    </source>
</evidence>